<evidence type="ECO:0000256" key="2">
    <source>
        <dbReference type="ARBA" id="ARBA00023002"/>
    </source>
</evidence>
<dbReference type="HOGENOM" id="CLU_010194_44_3_12"/>
<gene>
    <name evidence="3" type="ORF">L21SP2_2268</name>
</gene>
<dbReference type="SUPFAM" id="SSF51735">
    <property type="entry name" value="NAD(P)-binding Rossmann-fold domains"/>
    <property type="match status" value="1"/>
</dbReference>
<dbReference type="InterPro" id="IPR036291">
    <property type="entry name" value="NAD(P)-bd_dom_sf"/>
</dbReference>
<dbReference type="InterPro" id="IPR002347">
    <property type="entry name" value="SDR_fam"/>
</dbReference>
<sequence>MTTIITGANRGLGFETARVLASDESRRVLMAGRRMDELAAAAETLSKETGNHNIIPVELDLASMKSVREFVNRFSRSGIDDLESVICNAGLSFRSNEERSADGIEMSFAVNHLGHFLLVNLLLPYLHDAGSIVMVSSSVHDPDGRGGPLSKPRYIRAEYLAYPERQPEPAPLKDRGAEAYSTSKLCNILFTYELDNRLKSAGRGGIRVNAYDPGLMAGTGLGRDEKGLMRFMWNRVLPGMSRLFGFGRTTREAARELADLVCAEEYAGSSGLYFSAGKETESSGDSYTPHFAADLWEFSARISGIKEM</sequence>
<organism evidence="3 4">
    <name type="scientific">Salinispira pacifica</name>
    <dbReference type="NCBI Taxonomy" id="1307761"/>
    <lineage>
        <taxon>Bacteria</taxon>
        <taxon>Pseudomonadati</taxon>
        <taxon>Spirochaetota</taxon>
        <taxon>Spirochaetia</taxon>
        <taxon>Spirochaetales</taxon>
        <taxon>Spirochaetaceae</taxon>
        <taxon>Salinispira</taxon>
    </lineage>
</organism>
<evidence type="ECO:0000313" key="3">
    <source>
        <dbReference type="EMBL" id="AHC15629.1"/>
    </source>
</evidence>
<name>V5WJA9_9SPIO</name>
<dbReference type="Gene3D" id="3.40.50.720">
    <property type="entry name" value="NAD(P)-binding Rossmann-like Domain"/>
    <property type="match status" value="1"/>
</dbReference>
<evidence type="ECO:0000256" key="1">
    <source>
        <dbReference type="ARBA" id="ARBA00006484"/>
    </source>
</evidence>
<dbReference type="KEGG" id="slr:L21SP2_2268"/>
<dbReference type="Proteomes" id="UP000018680">
    <property type="component" value="Chromosome"/>
</dbReference>
<keyword evidence="4" id="KW-1185">Reference proteome</keyword>
<dbReference type="Pfam" id="PF00106">
    <property type="entry name" value="adh_short"/>
    <property type="match status" value="1"/>
</dbReference>
<comment type="similarity">
    <text evidence="1">Belongs to the short-chain dehydrogenases/reductases (SDR) family.</text>
</comment>
<dbReference type="PANTHER" id="PTHR24320:SF152">
    <property type="entry name" value="SHORT-CHAIN DEHYDROGENASE_REDUCTASE FAMILY PROTEIN"/>
    <property type="match status" value="1"/>
</dbReference>
<reference evidence="3 4" key="1">
    <citation type="journal article" date="2015" name="Stand. Genomic Sci.">
        <title>Complete genome sequence and description of Salinispira pacifica gen. nov., sp. nov., a novel spirochaete isolated form a hypersaline microbial mat.</title>
        <authorList>
            <person name="Ben Hania W."/>
            <person name="Joseph M."/>
            <person name="Schumann P."/>
            <person name="Bunk B."/>
            <person name="Fiebig A."/>
            <person name="Sproer C."/>
            <person name="Klenk H.P."/>
            <person name="Fardeau M.L."/>
            <person name="Spring S."/>
        </authorList>
    </citation>
    <scope>NUCLEOTIDE SEQUENCE [LARGE SCALE GENOMIC DNA]</scope>
    <source>
        <strain evidence="3 4">L21-RPul-D2</strain>
    </source>
</reference>
<dbReference type="EMBL" id="CP006939">
    <property type="protein sequence ID" value="AHC15629.1"/>
    <property type="molecule type" value="Genomic_DNA"/>
</dbReference>
<dbReference type="GO" id="GO:0016491">
    <property type="term" value="F:oxidoreductase activity"/>
    <property type="evidence" value="ECO:0007669"/>
    <property type="project" value="UniProtKB-KW"/>
</dbReference>
<protein>
    <submittedName>
        <fullName evidence="3">Oxidoreductase, short-chain dehydrogenase/reductase family</fullName>
    </submittedName>
</protein>
<dbReference type="eggNOG" id="COG1028">
    <property type="taxonomic scope" value="Bacteria"/>
</dbReference>
<dbReference type="RefSeq" id="WP_024268533.1">
    <property type="nucleotide sequence ID" value="NC_023035.1"/>
</dbReference>
<proteinExistence type="inferred from homology"/>
<keyword evidence="2" id="KW-0560">Oxidoreductase</keyword>
<dbReference type="PRINTS" id="PR00081">
    <property type="entry name" value="GDHRDH"/>
</dbReference>
<accession>V5WJA9</accession>
<dbReference type="PATRIC" id="fig|1307761.3.peg.2261"/>
<dbReference type="AlphaFoldDB" id="V5WJA9"/>
<evidence type="ECO:0000313" key="4">
    <source>
        <dbReference type="Proteomes" id="UP000018680"/>
    </source>
</evidence>
<dbReference type="STRING" id="1307761.L21SP2_2268"/>
<dbReference type="PANTHER" id="PTHR24320">
    <property type="entry name" value="RETINOL DEHYDROGENASE"/>
    <property type="match status" value="1"/>
</dbReference>